<proteinExistence type="predicted"/>
<dbReference type="AlphaFoldDB" id="K9WAH5"/>
<organism evidence="1 2">
    <name type="scientific">Allocoleopsis franciscana PCC 7113</name>
    <dbReference type="NCBI Taxonomy" id="1173027"/>
    <lineage>
        <taxon>Bacteria</taxon>
        <taxon>Bacillati</taxon>
        <taxon>Cyanobacteriota</taxon>
        <taxon>Cyanophyceae</taxon>
        <taxon>Coleofasciculales</taxon>
        <taxon>Coleofasciculaceae</taxon>
        <taxon>Allocoleopsis</taxon>
        <taxon>Allocoleopsis franciscana</taxon>
    </lineage>
</organism>
<dbReference type="KEGG" id="mic:Mic7113_1344"/>
<evidence type="ECO:0000313" key="2">
    <source>
        <dbReference type="Proteomes" id="UP000010471"/>
    </source>
</evidence>
<reference evidence="1 2" key="1">
    <citation type="submission" date="2012-06" db="EMBL/GenBank/DDBJ databases">
        <title>Finished chromosome of genome of Microcoleus sp. PCC 7113.</title>
        <authorList>
            <consortium name="US DOE Joint Genome Institute"/>
            <person name="Gugger M."/>
            <person name="Coursin T."/>
            <person name="Rippka R."/>
            <person name="Tandeau De Marsac N."/>
            <person name="Huntemann M."/>
            <person name="Wei C.-L."/>
            <person name="Han J."/>
            <person name="Detter J.C."/>
            <person name="Han C."/>
            <person name="Tapia R."/>
            <person name="Chen A."/>
            <person name="Kyrpides N."/>
            <person name="Mavromatis K."/>
            <person name="Markowitz V."/>
            <person name="Szeto E."/>
            <person name="Ivanova N."/>
            <person name="Pagani I."/>
            <person name="Pati A."/>
            <person name="Goodwin L."/>
            <person name="Nordberg H.P."/>
            <person name="Cantor M.N."/>
            <person name="Hua S.X."/>
            <person name="Woyke T."/>
            <person name="Kerfeld C.A."/>
        </authorList>
    </citation>
    <scope>NUCLEOTIDE SEQUENCE [LARGE SCALE GENOMIC DNA]</scope>
    <source>
        <strain evidence="1 2">PCC 7113</strain>
    </source>
</reference>
<keyword evidence="2" id="KW-1185">Reference proteome</keyword>
<name>K9WAH5_9CYAN</name>
<dbReference type="eggNOG" id="ENOG5034BS4">
    <property type="taxonomic scope" value="Bacteria"/>
</dbReference>
<sequence length="86" mass="10031">MPVTANTPETSLQMKPLRYRGWLISTKVVDGQLWLRWQHPRESFPRYSYPVTERGLADTIRFARYLIDLVIKMEEESLMDSAGKAS</sequence>
<dbReference type="OrthoDB" id="465924at2"/>
<dbReference type="Proteomes" id="UP000010471">
    <property type="component" value="Chromosome"/>
</dbReference>
<evidence type="ECO:0000313" key="1">
    <source>
        <dbReference type="EMBL" id="AFZ17228.1"/>
    </source>
</evidence>
<protein>
    <submittedName>
        <fullName evidence="1">Uncharacterized protein</fullName>
    </submittedName>
</protein>
<gene>
    <name evidence="1" type="ORF">Mic7113_1344</name>
</gene>
<dbReference type="RefSeq" id="WP_015181388.1">
    <property type="nucleotide sequence ID" value="NC_019738.1"/>
</dbReference>
<dbReference type="HOGENOM" id="CLU_2536798_0_0_3"/>
<dbReference type="EMBL" id="CP003630">
    <property type="protein sequence ID" value="AFZ17228.1"/>
    <property type="molecule type" value="Genomic_DNA"/>
</dbReference>
<accession>K9WAH5</accession>